<keyword evidence="6" id="KW-1185">Reference proteome</keyword>
<dbReference type="FunFam" id="3.15.10.30:FF:000001">
    <property type="entry name" value="Takeout-like protein 1"/>
    <property type="match status" value="1"/>
</dbReference>
<accession>A0A8J9V0S9</accession>
<keyword evidence="2" id="KW-0090">Biological rhythms</keyword>
<feature type="signal peptide" evidence="4">
    <location>
        <begin position="1"/>
        <end position="15"/>
    </location>
</feature>
<protein>
    <recommendedName>
        <fullName evidence="7">Protein takeout</fullName>
    </recommendedName>
</protein>
<evidence type="ECO:0000256" key="2">
    <source>
        <dbReference type="ARBA" id="ARBA00023108"/>
    </source>
</evidence>
<dbReference type="Gene3D" id="3.15.10.30">
    <property type="entry name" value="Haemolymph juvenile hormone binding protein"/>
    <property type="match status" value="1"/>
</dbReference>
<evidence type="ECO:0000313" key="6">
    <source>
        <dbReference type="Proteomes" id="UP000838878"/>
    </source>
</evidence>
<dbReference type="EMBL" id="OV170221">
    <property type="protein sequence ID" value="CAH0713408.1"/>
    <property type="molecule type" value="Genomic_DNA"/>
</dbReference>
<dbReference type="OrthoDB" id="8190514at2759"/>
<gene>
    <name evidence="5" type="ORF">BINO364_LOCUS573</name>
</gene>
<dbReference type="AlphaFoldDB" id="A0A8J9V0S9"/>
<dbReference type="GO" id="GO:0007623">
    <property type="term" value="P:circadian rhythm"/>
    <property type="evidence" value="ECO:0007669"/>
    <property type="project" value="UniProtKB-ARBA"/>
</dbReference>
<evidence type="ECO:0000256" key="1">
    <source>
        <dbReference type="ARBA" id="ARBA00022729"/>
    </source>
</evidence>
<dbReference type="Proteomes" id="UP000838878">
    <property type="component" value="Chromosome 1"/>
</dbReference>
<dbReference type="Pfam" id="PF06585">
    <property type="entry name" value="JHBP"/>
    <property type="match status" value="1"/>
</dbReference>
<evidence type="ECO:0000313" key="5">
    <source>
        <dbReference type="EMBL" id="CAH0713408.1"/>
    </source>
</evidence>
<feature type="chain" id="PRO_5035426100" description="Protein takeout" evidence="4">
    <location>
        <begin position="16"/>
        <end position="245"/>
    </location>
</feature>
<dbReference type="GO" id="GO:0005615">
    <property type="term" value="C:extracellular space"/>
    <property type="evidence" value="ECO:0007669"/>
    <property type="project" value="TreeGrafter"/>
</dbReference>
<dbReference type="SMART" id="SM00700">
    <property type="entry name" value="JHBP"/>
    <property type="match status" value="1"/>
</dbReference>
<evidence type="ECO:0008006" key="7">
    <source>
        <dbReference type="Google" id="ProtNLM"/>
    </source>
</evidence>
<organism evidence="5 6">
    <name type="scientific">Brenthis ino</name>
    <name type="common">lesser marbled fritillary</name>
    <dbReference type="NCBI Taxonomy" id="405034"/>
    <lineage>
        <taxon>Eukaryota</taxon>
        <taxon>Metazoa</taxon>
        <taxon>Ecdysozoa</taxon>
        <taxon>Arthropoda</taxon>
        <taxon>Hexapoda</taxon>
        <taxon>Insecta</taxon>
        <taxon>Pterygota</taxon>
        <taxon>Neoptera</taxon>
        <taxon>Endopterygota</taxon>
        <taxon>Lepidoptera</taxon>
        <taxon>Glossata</taxon>
        <taxon>Ditrysia</taxon>
        <taxon>Papilionoidea</taxon>
        <taxon>Nymphalidae</taxon>
        <taxon>Heliconiinae</taxon>
        <taxon>Argynnini</taxon>
        <taxon>Brenthis</taxon>
    </lineage>
</organism>
<sequence>MILFFIIAPLTFVAAENALPSDFIRCKQYDNKLNDCLVIAVPDALRRMKAGIQNLSVPPLEPLAVSAINIDSGAGPVTITQNYKNINIHGLTDSVLTLYKADLKHYRLKTESITPKMEFVADYIMKGRILVLPIQGKGIANITMVNLLVKHDLIGEPVVKDGQTYMHIKDYRVKFIPKKVYLHFSNLFNGDKRLGDQMNLFLNENSELVFNELKDSYEKSLSSVFQDVTNKIFDKVPMNKIFLEE</sequence>
<dbReference type="InterPro" id="IPR038606">
    <property type="entry name" value="To_sf"/>
</dbReference>
<dbReference type="InterPro" id="IPR010562">
    <property type="entry name" value="Haemolymph_juvenile_hormone-bd"/>
</dbReference>
<evidence type="ECO:0000256" key="3">
    <source>
        <dbReference type="ARBA" id="ARBA00060902"/>
    </source>
</evidence>
<evidence type="ECO:0000256" key="4">
    <source>
        <dbReference type="SAM" id="SignalP"/>
    </source>
</evidence>
<name>A0A8J9V0S9_9NEOP</name>
<feature type="non-terminal residue" evidence="5">
    <location>
        <position position="245"/>
    </location>
</feature>
<dbReference type="PANTHER" id="PTHR11008:SF32">
    <property type="entry name" value="CIRCADIAN CLOCK-CONTROLLED PROTEIN DAYWAKE-RELATED"/>
    <property type="match status" value="1"/>
</dbReference>
<dbReference type="PANTHER" id="PTHR11008">
    <property type="entry name" value="PROTEIN TAKEOUT-LIKE PROTEIN"/>
    <property type="match status" value="1"/>
</dbReference>
<keyword evidence="1 4" id="KW-0732">Signal</keyword>
<comment type="similarity">
    <text evidence="3">Belongs to the TO family.</text>
</comment>
<proteinExistence type="inferred from homology"/>
<reference evidence="5" key="1">
    <citation type="submission" date="2021-12" db="EMBL/GenBank/DDBJ databases">
        <authorList>
            <person name="Martin H S."/>
        </authorList>
    </citation>
    <scope>NUCLEOTIDE SEQUENCE</scope>
</reference>